<feature type="active site" description="Proton acceptor; specific for L-alanine" evidence="4">
    <location>
        <position position="253"/>
    </location>
</feature>
<evidence type="ECO:0000313" key="11">
    <source>
        <dbReference type="Proteomes" id="UP000642876"/>
    </source>
</evidence>
<dbReference type="SUPFAM" id="SSF50621">
    <property type="entry name" value="Alanine racemase C-terminal domain-like"/>
    <property type="match status" value="1"/>
</dbReference>
<feature type="domain" description="Alanine racemase C-terminal" evidence="7">
    <location>
        <begin position="232"/>
        <end position="358"/>
    </location>
</feature>
<organism evidence="9 10">
    <name type="scientific">Corynebacterium lujinxingii</name>
    <dbReference type="NCBI Taxonomy" id="2763010"/>
    <lineage>
        <taxon>Bacteria</taxon>
        <taxon>Bacillati</taxon>
        <taxon>Actinomycetota</taxon>
        <taxon>Actinomycetes</taxon>
        <taxon>Mycobacteriales</taxon>
        <taxon>Corynebacteriaceae</taxon>
        <taxon>Corynebacterium</taxon>
    </lineage>
</organism>
<evidence type="ECO:0000256" key="5">
    <source>
        <dbReference type="PIRSR" id="PIRSR600821-50"/>
    </source>
</evidence>
<dbReference type="PANTHER" id="PTHR30511:SF0">
    <property type="entry name" value="ALANINE RACEMASE, CATABOLIC-RELATED"/>
    <property type="match status" value="1"/>
</dbReference>
<comment type="function">
    <text evidence="4">Catalyzes the interconversion of L-alanine and D-alanine. May also act on other amino acids.</text>
</comment>
<keyword evidence="11" id="KW-1185">Reference proteome</keyword>
<evidence type="ECO:0000256" key="4">
    <source>
        <dbReference type="HAMAP-Rule" id="MF_01201"/>
    </source>
</evidence>
<dbReference type="PRINTS" id="PR00992">
    <property type="entry name" value="ALARACEMASE"/>
</dbReference>
<feature type="active site" description="Proton acceptor; specific for D-alanine" evidence="4">
    <location>
        <position position="34"/>
    </location>
</feature>
<dbReference type="CDD" id="cd00430">
    <property type="entry name" value="PLPDE_III_AR"/>
    <property type="match status" value="1"/>
</dbReference>
<keyword evidence="2 4" id="KW-0663">Pyridoxal phosphate</keyword>
<dbReference type="Pfam" id="PF00842">
    <property type="entry name" value="Ala_racemase_C"/>
    <property type="match status" value="1"/>
</dbReference>
<dbReference type="KEGG" id="cluj:IAU68_01930"/>
<sequence>MFPLRTTIDLGAIAHNTRLLAEQAGDATLMCVIKADAYNHGVERCVPVMESNGADAFGVATLGEARRIRELTDKPVLAWLWSIGEEIPDGIHVGVPTTEHLQVLIDDPTPRTVYLMVDTGMHRSGIDEAQWADAFRRAREAEQRGQIEVAGLMSHLACADNPLDPYTDAQADAFRRAIAAARKAGLAVPCNHIANSPATWTREDLHFDMVRPGVSLYGLEPVGGLEHGLKPAMTWTGQVVAVKPMKQGEPTSYARTWEAPEDGFTAVVPVGYADGVHRSWQGALEITIGDQTYQQVGRVSMDQIVIWLGDNAAGVKAGDEAIIFGAGGRSATDLAKAAGTINYEVVCAPGGRTHRTYTGEES</sequence>
<dbReference type="GO" id="GO:0005829">
    <property type="term" value="C:cytosol"/>
    <property type="evidence" value="ECO:0007669"/>
    <property type="project" value="TreeGrafter"/>
</dbReference>
<dbReference type="GO" id="GO:0008784">
    <property type="term" value="F:alanine racemase activity"/>
    <property type="evidence" value="ECO:0007669"/>
    <property type="project" value="UniProtKB-UniRule"/>
</dbReference>
<dbReference type="Pfam" id="PF01168">
    <property type="entry name" value="Ala_racemase_N"/>
    <property type="match status" value="1"/>
</dbReference>
<evidence type="ECO:0000256" key="1">
    <source>
        <dbReference type="ARBA" id="ARBA00001933"/>
    </source>
</evidence>
<comment type="similarity">
    <text evidence="4">Belongs to the alanine racemase family.</text>
</comment>
<gene>
    <name evidence="9" type="primary">alr</name>
    <name evidence="8" type="ORF">H7348_06735</name>
    <name evidence="9" type="ORF">IAU68_01930</name>
</gene>
<comment type="cofactor">
    <cofactor evidence="1 4 5">
        <name>pyridoxal 5'-phosphate</name>
        <dbReference type="ChEBI" id="CHEBI:597326"/>
    </cofactor>
</comment>
<evidence type="ECO:0000256" key="3">
    <source>
        <dbReference type="ARBA" id="ARBA00023235"/>
    </source>
</evidence>
<dbReference type="InterPro" id="IPR000821">
    <property type="entry name" value="Ala_racemase"/>
</dbReference>
<evidence type="ECO:0000259" key="7">
    <source>
        <dbReference type="SMART" id="SM01005"/>
    </source>
</evidence>
<dbReference type="NCBIfam" id="TIGR00492">
    <property type="entry name" value="alr"/>
    <property type="match status" value="1"/>
</dbReference>
<dbReference type="FunFam" id="3.20.20.10:FF:000002">
    <property type="entry name" value="Alanine racemase"/>
    <property type="match status" value="1"/>
</dbReference>
<accession>A0A7H0JZW0</accession>
<evidence type="ECO:0000313" key="10">
    <source>
        <dbReference type="Proteomes" id="UP000516235"/>
    </source>
</evidence>
<dbReference type="GO" id="GO:0009252">
    <property type="term" value="P:peptidoglycan biosynthetic process"/>
    <property type="evidence" value="ECO:0007669"/>
    <property type="project" value="TreeGrafter"/>
</dbReference>
<dbReference type="Proteomes" id="UP000516235">
    <property type="component" value="Chromosome"/>
</dbReference>
<dbReference type="Gene3D" id="2.40.37.10">
    <property type="entry name" value="Lyase, Ornithine Decarboxylase, Chain A, domain 1"/>
    <property type="match status" value="1"/>
</dbReference>
<dbReference type="InterPro" id="IPR009006">
    <property type="entry name" value="Ala_racemase/Decarboxylase_C"/>
</dbReference>
<feature type="binding site" evidence="4 6">
    <location>
        <position position="301"/>
    </location>
    <ligand>
        <name>substrate</name>
    </ligand>
</feature>
<dbReference type="EMBL" id="CP061032">
    <property type="protein sequence ID" value="QNP90576.1"/>
    <property type="molecule type" value="Genomic_DNA"/>
</dbReference>
<evidence type="ECO:0000256" key="2">
    <source>
        <dbReference type="ARBA" id="ARBA00022898"/>
    </source>
</evidence>
<name>A0A7H0JZW0_9CORY</name>
<dbReference type="AlphaFoldDB" id="A0A7H0JZW0"/>
<dbReference type="SMART" id="SM01005">
    <property type="entry name" value="Ala_racemase_C"/>
    <property type="match status" value="1"/>
</dbReference>
<dbReference type="RefSeq" id="WP_171194301.1">
    <property type="nucleotide sequence ID" value="NZ_CP061032.1"/>
</dbReference>
<comment type="pathway">
    <text evidence="4">Amino-acid biosynthesis; D-alanine biosynthesis; D-alanine from L-alanine: step 1/1.</text>
</comment>
<reference evidence="10 11" key="1">
    <citation type="submission" date="2020-08" db="EMBL/GenBank/DDBJ databases">
        <title>novel species in genus Corynebacterium.</title>
        <authorList>
            <person name="Zhang G."/>
        </authorList>
    </citation>
    <scope>NUCLEOTIDE SEQUENCE [LARGE SCALE GENOMIC DNA]</scope>
    <source>
        <strain evidence="10 11">zg-917</strain>
        <strain evidence="9">Zg-917</strain>
    </source>
</reference>
<dbReference type="UniPathway" id="UPA00042">
    <property type="reaction ID" value="UER00497"/>
</dbReference>
<dbReference type="Proteomes" id="UP000642876">
    <property type="component" value="Unassembled WGS sequence"/>
</dbReference>
<dbReference type="PANTHER" id="PTHR30511">
    <property type="entry name" value="ALANINE RACEMASE"/>
    <property type="match status" value="1"/>
</dbReference>
<dbReference type="EMBL" id="JACMYE010000005">
    <property type="protein sequence ID" value="MBC3179004.1"/>
    <property type="molecule type" value="Genomic_DNA"/>
</dbReference>
<comment type="catalytic activity">
    <reaction evidence="4">
        <text>L-alanine = D-alanine</text>
        <dbReference type="Rhea" id="RHEA:20249"/>
        <dbReference type="ChEBI" id="CHEBI:57416"/>
        <dbReference type="ChEBI" id="CHEBI:57972"/>
        <dbReference type="EC" id="5.1.1.1"/>
    </reaction>
</comment>
<dbReference type="GO" id="GO:0030632">
    <property type="term" value="P:D-alanine biosynthetic process"/>
    <property type="evidence" value="ECO:0007669"/>
    <property type="project" value="UniProtKB-UniRule"/>
</dbReference>
<dbReference type="InterPro" id="IPR001608">
    <property type="entry name" value="Ala_racemase_N"/>
</dbReference>
<dbReference type="Gene3D" id="3.20.20.10">
    <property type="entry name" value="Alanine racemase"/>
    <property type="match status" value="1"/>
</dbReference>
<evidence type="ECO:0000313" key="8">
    <source>
        <dbReference type="EMBL" id="MBC3179004.1"/>
    </source>
</evidence>
<dbReference type="GO" id="GO:0030170">
    <property type="term" value="F:pyridoxal phosphate binding"/>
    <property type="evidence" value="ECO:0007669"/>
    <property type="project" value="UniProtKB-UniRule"/>
</dbReference>
<evidence type="ECO:0000313" key="9">
    <source>
        <dbReference type="EMBL" id="QNP90576.1"/>
    </source>
</evidence>
<feature type="binding site" evidence="4 6">
    <location>
        <position position="123"/>
    </location>
    <ligand>
        <name>substrate</name>
    </ligand>
</feature>
<protein>
    <recommendedName>
        <fullName evidence="4">Alanine racemase</fullName>
        <ecNumber evidence="4">5.1.1.1</ecNumber>
    </recommendedName>
</protein>
<dbReference type="InterPro" id="IPR011079">
    <property type="entry name" value="Ala_racemase_C"/>
</dbReference>
<dbReference type="SUPFAM" id="SSF51419">
    <property type="entry name" value="PLP-binding barrel"/>
    <property type="match status" value="1"/>
</dbReference>
<dbReference type="InterPro" id="IPR029066">
    <property type="entry name" value="PLP-binding_barrel"/>
</dbReference>
<keyword evidence="3 4" id="KW-0413">Isomerase</keyword>
<evidence type="ECO:0000256" key="6">
    <source>
        <dbReference type="PIRSR" id="PIRSR600821-52"/>
    </source>
</evidence>
<dbReference type="EC" id="5.1.1.1" evidence="4"/>
<proteinExistence type="inferred from homology"/>
<dbReference type="HAMAP" id="MF_01201">
    <property type="entry name" value="Ala_racemase"/>
    <property type="match status" value="1"/>
</dbReference>
<feature type="modified residue" description="N6-(pyridoxal phosphate)lysine" evidence="4 5">
    <location>
        <position position="34"/>
    </location>
</feature>